<gene>
    <name evidence="1" type="ORF">DFP72DRAFT_845324</name>
</gene>
<organism evidence="1 2">
    <name type="scientific">Ephemerocybe angulata</name>
    <dbReference type="NCBI Taxonomy" id="980116"/>
    <lineage>
        <taxon>Eukaryota</taxon>
        <taxon>Fungi</taxon>
        <taxon>Dikarya</taxon>
        <taxon>Basidiomycota</taxon>
        <taxon>Agaricomycotina</taxon>
        <taxon>Agaricomycetes</taxon>
        <taxon>Agaricomycetidae</taxon>
        <taxon>Agaricales</taxon>
        <taxon>Agaricineae</taxon>
        <taxon>Psathyrellaceae</taxon>
        <taxon>Ephemerocybe</taxon>
    </lineage>
</organism>
<dbReference type="Proteomes" id="UP000521943">
    <property type="component" value="Unassembled WGS sequence"/>
</dbReference>
<evidence type="ECO:0000313" key="2">
    <source>
        <dbReference type="Proteomes" id="UP000521943"/>
    </source>
</evidence>
<protein>
    <submittedName>
        <fullName evidence="1">Uncharacterized protein</fullName>
    </submittedName>
</protein>
<accession>A0A8H6I3U4</accession>
<dbReference type="Gene3D" id="3.80.10.10">
    <property type="entry name" value="Ribonuclease Inhibitor"/>
    <property type="match status" value="1"/>
</dbReference>
<reference evidence="1 2" key="1">
    <citation type="submission" date="2020-07" db="EMBL/GenBank/DDBJ databases">
        <title>Comparative genomics of pyrophilous fungi reveals a link between fire events and developmental genes.</title>
        <authorList>
            <consortium name="DOE Joint Genome Institute"/>
            <person name="Steindorff A.S."/>
            <person name="Carver A."/>
            <person name="Calhoun S."/>
            <person name="Stillman K."/>
            <person name="Liu H."/>
            <person name="Lipzen A."/>
            <person name="Pangilinan J."/>
            <person name="Labutti K."/>
            <person name="Bruns T.D."/>
            <person name="Grigoriev I.V."/>
        </authorList>
    </citation>
    <scope>NUCLEOTIDE SEQUENCE [LARGE SCALE GENOMIC DNA]</scope>
    <source>
        <strain evidence="1 2">CBS 144469</strain>
    </source>
</reference>
<proteinExistence type="predicted"/>
<dbReference type="InterPro" id="IPR032675">
    <property type="entry name" value="LRR_dom_sf"/>
</dbReference>
<sequence>MFKTKEKNALDRSIRLDQLGVGDGHDRDEEDRVLREDTVQDVARVSSLPKDQRRTGRDKLLAATKRMPSRCFLEGRADSLLVEAFAIRIDRRCLSNTRAKGQRQRMAERGPRGERRAWFPPGIESTHVLDVVRPGSVHWEKFTSRLKIHIAKDVGHEREVEELMESIRFHYQREWFIEDDIRDKAWQWLGYHRLDLTAGRVVQFAKNDEGHGIMKGYQPFWARVSLHARIEHPPDMEKRSEDAAFLADGPALDELSLKGQSDKCLEQLIDLVKHDQLNSNTPVQLWGTIRSLTLGMVKFQSSETQSSWHILDDVPPLTSLSLTFPNLLWHSTELLPTRPLPFANLASLTLRCDWPAVWILRNLENCNNLEDLVLDSHQVFRDEDTFHDQAQPTLLPKLRTLHFRHMLSFSCDTHILQRLRMPSLKRIDLEFNAAESEIDSFP</sequence>
<dbReference type="EMBL" id="JACGCI010000019">
    <property type="protein sequence ID" value="KAF6758413.1"/>
    <property type="molecule type" value="Genomic_DNA"/>
</dbReference>
<name>A0A8H6I3U4_9AGAR</name>
<dbReference type="SUPFAM" id="SSF52047">
    <property type="entry name" value="RNI-like"/>
    <property type="match status" value="1"/>
</dbReference>
<keyword evidence="2" id="KW-1185">Reference proteome</keyword>
<evidence type="ECO:0000313" key="1">
    <source>
        <dbReference type="EMBL" id="KAF6758413.1"/>
    </source>
</evidence>
<dbReference type="AlphaFoldDB" id="A0A8H6I3U4"/>
<comment type="caution">
    <text evidence="1">The sequence shown here is derived from an EMBL/GenBank/DDBJ whole genome shotgun (WGS) entry which is preliminary data.</text>
</comment>